<feature type="domain" description="DUF7144" evidence="2">
    <location>
        <begin position="16"/>
        <end position="131"/>
    </location>
</feature>
<feature type="transmembrane region" description="Helical" evidence="1">
    <location>
        <begin position="110"/>
        <end position="128"/>
    </location>
</feature>
<gene>
    <name evidence="3" type="ORF">ACFPGP_10460</name>
</gene>
<feature type="transmembrane region" description="Helical" evidence="1">
    <location>
        <begin position="88"/>
        <end position="104"/>
    </location>
</feature>
<evidence type="ECO:0000313" key="4">
    <source>
        <dbReference type="Proteomes" id="UP001596087"/>
    </source>
</evidence>
<evidence type="ECO:0000313" key="3">
    <source>
        <dbReference type="EMBL" id="MFC5177096.1"/>
    </source>
</evidence>
<protein>
    <recommendedName>
        <fullName evidence="2">DUF7144 domain-containing protein</fullName>
    </recommendedName>
</protein>
<dbReference type="Proteomes" id="UP001596087">
    <property type="component" value="Unassembled WGS sequence"/>
</dbReference>
<comment type="caution">
    <text evidence="3">The sequence shown here is derived from an EMBL/GenBank/DDBJ whole genome shotgun (WGS) entry which is preliminary data.</text>
</comment>
<accession>A0ABW0BIF6</accession>
<keyword evidence="1" id="KW-0472">Membrane</keyword>
<sequence>MSTNTEHGETTGWVGWITFAGVMMLLLGIFHGIAGLVGIFKDDYYLVGKEGLLVQVDYTTWGWFHLIWGIVVVLAGAGLLAGQMWARVVAVILAMGSAVINVAFLSAYPIWSMIMIAVDVLVIWAVTVHGREMKYLH</sequence>
<organism evidence="3 4">
    <name type="scientific">Nocardioides taihuensis</name>
    <dbReference type="NCBI Taxonomy" id="1835606"/>
    <lineage>
        <taxon>Bacteria</taxon>
        <taxon>Bacillati</taxon>
        <taxon>Actinomycetota</taxon>
        <taxon>Actinomycetes</taxon>
        <taxon>Propionibacteriales</taxon>
        <taxon>Nocardioidaceae</taxon>
        <taxon>Nocardioides</taxon>
    </lineage>
</organism>
<proteinExistence type="predicted"/>
<feature type="transmembrane region" description="Helical" evidence="1">
    <location>
        <begin position="12"/>
        <end position="40"/>
    </location>
</feature>
<feature type="transmembrane region" description="Helical" evidence="1">
    <location>
        <begin position="60"/>
        <end position="81"/>
    </location>
</feature>
<keyword evidence="1" id="KW-1133">Transmembrane helix</keyword>
<dbReference type="EMBL" id="JBHSKD010000009">
    <property type="protein sequence ID" value="MFC5177096.1"/>
    <property type="molecule type" value="Genomic_DNA"/>
</dbReference>
<keyword evidence="1" id="KW-0812">Transmembrane</keyword>
<reference evidence="4" key="1">
    <citation type="journal article" date="2019" name="Int. J. Syst. Evol. Microbiol.">
        <title>The Global Catalogue of Microorganisms (GCM) 10K type strain sequencing project: providing services to taxonomists for standard genome sequencing and annotation.</title>
        <authorList>
            <consortium name="The Broad Institute Genomics Platform"/>
            <consortium name="The Broad Institute Genome Sequencing Center for Infectious Disease"/>
            <person name="Wu L."/>
            <person name="Ma J."/>
        </authorList>
    </citation>
    <scope>NUCLEOTIDE SEQUENCE [LARGE SCALE GENOMIC DNA]</scope>
    <source>
        <strain evidence="4">DFY41</strain>
    </source>
</reference>
<keyword evidence="4" id="KW-1185">Reference proteome</keyword>
<evidence type="ECO:0000259" key="2">
    <source>
        <dbReference type="Pfam" id="PF23636"/>
    </source>
</evidence>
<dbReference type="InterPro" id="IPR055568">
    <property type="entry name" value="DUF7144"/>
</dbReference>
<dbReference type="RefSeq" id="WP_378589848.1">
    <property type="nucleotide sequence ID" value="NZ_JBHSKD010000009.1"/>
</dbReference>
<evidence type="ECO:0000256" key="1">
    <source>
        <dbReference type="SAM" id="Phobius"/>
    </source>
</evidence>
<dbReference type="Pfam" id="PF23636">
    <property type="entry name" value="DUF7144"/>
    <property type="match status" value="1"/>
</dbReference>
<name>A0ABW0BIF6_9ACTN</name>